<evidence type="ECO:0000256" key="3">
    <source>
        <dbReference type="PROSITE-ProRule" id="PRU01106"/>
    </source>
</evidence>
<dbReference type="PROSITE" id="PS51770">
    <property type="entry name" value="HOTDOG_ACOT"/>
    <property type="match status" value="1"/>
</dbReference>
<dbReference type="OrthoDB" id="9791628at2"/>
<dbReference type="PANTHER" id="PTHR11049">
    <property type="entry name" value="ACYL COENZYME A THIOESTER HYDROLASE"/>
    <property type="match status" value="1"/>
</dbReference>
<evidence type="ECO:0000313" key="7">
    <source>
        <dbReference type="Proteomes" id="UP000244240"/>
    </source>
</evidence>
<evidence type="ECO:0000256" key="4">
    <source>
        <dbReference type="SAM" id="MobiDB-lite"/>
    </source>
</evidence>
<evidence type="ECO:0000256" key="1">
    <source>
        <dbReference type="ARBA" id="ARBA00010458"/>
    </source>
</evidence>
<keyword evidence="7" id="KW-1185">Reference proteome</keyword>
<dbReference type="SUPFAM" id="SSF54637">
    <property type="entry name" value="Thioesterase/thiol ester dehydrase-isomerase"/>
    <property type="match status" value="1"/>
</dbReference>
<keyword evidence="2 3" id="KW-0378">Hydrolase</keyword>
<dbReference type="InterPro" id="IPR029069">
    <property type="entry name" value="HotDog_dom_sf"/>
</dbReference>
<dbReference type="InterPro" id="IPR033120">
    <property type="entry name" value="HOTDOG_ACOT"/>
</dbReference>
<evidence type="ECO:0000256" key="2">
    <source>
        <dbReference type="ARBA" id="ARBA00022801"/>
    </source>
</evidence>
<dbReference type="Proteomes" id="UP000244240">
    <property type="component" value="Unassembled WGS sequence"/>
</dbReference>
<comment type="caution">
    <text evidence="6">The sequence shown here is derived from an EMBL/GenBank/DDBJ whole genome shotgun (WGS) entry which is preliminary data.</text>
</comment>
<proteinExistence type="inferred from homology"/>
<organism evidence="6 7">
    <name type="scientific">Melghirimyces profundicolus</name>
    <dbReference type="NCBI Taxonomy" id="1242148"/>
    <lineage>
        <taxon>Bacteria</taxon>
        <taxon>Bacillati</taxon>
        <taxon>Bacillota</taxon>
        <taxon>Bacilli</taxon>
        <taxon>Bacillales</taxon>
        <taxon>Thermoactinomycetaceae</taxon>
        <taxon>Melghirimyces</taxon>
    </lineage>
</organism>
<dbReference type="EMBL" id="QBKR01000004">
    <property type="protein sequence ID" value="PTX63294.1"/>
    <property type="molecule type" value="Genomic_DNA"/>
</dbReference>
<feature type="domain" description="HotDog ACOT-type" evidence="5">
    <location>
        <begin position="7"/>
        <end position="119"/>
    </location>
</feature>
<dbReference type="GO" id="GO:0009062">
    <property type="term" value="P:fatty acid catabolic process"/>
    <property type="evidence" value="ECO:0007669"/>
    <property type="project" value="TreeGrafter"/>
</dbReference>
<feature type="compositionally biased region" description="Basic and acidic residues" evidence="4">
    <location>
        <begin position="135"/>
        <end position="147"/>
    </location>
</feature>
<reference evidence="6 7" key="1">
    <citation type="submission" date="2018-04" db="EMBL/GenBank/DDBJ databases">
        <title>Genomic Encyclopedia of Archaeal and Bacterial Type Strains, Phase II (KMG-II): from individual species to whole genera.</title>
        <authorList>
            <person name="Goeker M."/>
        </authorList>
    </citation>
    <scope>NUCLEOTIDE SEQUENCE [LARGE SCALE GENOMIC DNA]</scope>
    <source>
        <strain evidence="6 7">DSM 45787</strain>
    </source>
</reference>
<gene>
    <name evidence="6" type="ORF">C8P63_104139</name>
</gene>
<dbReference type="AlphaFoldDB" id="A0A2T6C4P5"/>
<evidence type="ECO:0000313" key="6">
    <source>
        <dbReference type="EMBL" id="PTX63294.1"/>
    </source>
</evidence>
<dbReference type="CDD" id="cd03442">
    <property type="entry name" value="BFIT_BACH"/>
    <property type="match status" value="1"/>
</dbReference>
<dbReference type="InterPro" id="IPR006683">
    <property type="entry name" value="Thioestr_dom"/>
</dbReference>
<accession>A0A2T6C4P5</accession>
<evidence type="ECO:0000259" key="5">
    <source>
        <dbReference type="PROSITE" id="PS51770"/>
    </source>
</evidence>
<dbReference type="RefSeq" id="WP_108022123.1">
    <property type="nucleotide sequence ID" value="NZ_QBKR01000004.1"/>
</dbReference>
<dbReference type="GO" id="GO:0005829">
    <property type="term" value="C:cytosol"/>
    <property type="evidence" value="ECO:0007669"/>
    <property type="project" value="TreeGrafter"/>
</dbReference>
<name>A0A2T6C4P5_9BACL</name>
<sequence length="155" mass="16945">MEPVPASNSRTVQTSLVLPPDTNHLGTIFGGKVLAYIDEVAAIAAMRHARNPVVTASIDSVDFLSPVKEGDIVNVEAFVSWTGRTSMEVYVKVMSEKGPGGDRRVTAISFVTMVAVGKDGKPVPVPKVLPETEEEKQLFESAPERQELRKKRKKR</sequence>
<dbReference type="GO" id="GO:0006637">
    <property type="term" value="P:acyl-CoA metabolic process"/>
    <property type="evidence" value="ECO:0007669"/>
    <property type="project" value="TreeGrafter"/>
</dbReference>
<dbReference type="Pfam" id="PF03061">
    <property type="entry name" value="4HBT"/>
    <property type="match status" value="1"/>
</dbReference>
<dbReference type="GO" id="GO:0052816">
    <property type="term" value="F:long-chain fatty acyl-CoA hydrolase activity"/>
    <property type="evidence" value="ECO:0007669"/>
    <property type="project" value="TreeGrafter"/>
</dbReference>
<comment type="similarity">
    <text evidence="1">Belongs to the acyl coenzyme A hydrolase family.</text>
</comment>
<protein>
    <submittedName>
        <fullName evidence="6">Acyl-CoA hydrolase</fullName>
    </submittedName>
</protein>
<feature type="region of interest" description="Disordered" evidence="4">
    <location>
        <begin position="119"/>
        <end position="155"/>
    </location>
</feature>
<dbReference type="PANTHER" id="PTHR11049:SF24">
    <property type="entry name" value="CYTOSOLIC ACYL COENZYME A THIOESTER HYDROLASE"/>
    <property type="match status" value="1"/>
</dbReference>
<dbReference type="Gene3D" id="3.10.129.10">
    <property type="entry name" value="Hotdog Thioesterase"/>
    <property type="match status" value="1"/>
</dbReference>
<dbReference type="InterPro" id="IPR040170">
    <property type="entry name" value="Cytosol_ACT"/>
</dbReference>